<reference evidence="2" key="1">
    <citation type="submission" date="2021-01" db="EMBL/GenBank/DDBJ databases">
        <authorList>
            <consortium name="Genoscope - CEA"/>
            <person name="William W."/>
        </authorList>
    </citation>
    <scope>NUCLEOTIDE SEQUENCE</scope>
</reference>
<dbReference type="AlphaFoldDB" id="A0A8S1QBR4"/>
<evidence type="ECO:0000313" key="3">
    <source>
        <dbReference type="Proteomes" id="UP000688137"/>
    </source>
</evidence>
<accession>A0A8S1QBR4</accession>
<dbReference type="Proteomes" id="UP000688137">
    <property type="component" value="Unassembled WGS sequence"/>
</dbReference>
<evidence type="ECO:0000256" key="1">
    <source>
        <dbReference type="SAM" id="MobiDB-lite"/>
    </source>
</evidence>
<feature type="region of interest" description="Disordered" evidence="1">
    <location>
        <begin position="94"/>
        <end position="118"/>
    </location>
</feature>
<feature type="compositionally biased region" description="Basic and acidic residues" evidence="1">
    <location>
        <begin position="106"/>
        <end position="118"/>
    </location>
</feature>
<dbReference type="OMA" id="FFQNRNK"/>
<keyword evidence="3" id="KW-1185">Reference proteome</keyword>
<evidence type="ECO:0000313" key="2">
    <source>
        <dbReference type="EMBL" id="CAD8112605.1"/>
    </source>
</evidence>
<gene>
    <name evidence="2" type="ORF">PPRIM_AZ9-3.1.T1520050</name>
</gene>
<organism evidence="2 3">
    <name type="scientific">Paramecium primaurelia</name>
    <dbReference type="NCBI Taxonomy" id="5886"/>
    <lineage>
        <taxon>Eukaryota</taxon>
        <taxon>Sar</taxon>
        <taxon>Alveolata</taxon>
        <taxon>Ciliophora</taxon>
        <taxon>Intramacronucleata</taxon>
        <taxon>Oligohymenophorea</taxon>
        <taxon>Peniculida</taxon>
        <taxon>Parameciidae</taxon>
        <taxon>Paramecium</taxon>
    </lineage>
</organism>
<protein>
    <submittedName>
        <fullName evidence="2">Uncharacterized protein</fullName>
    </submittedName>
</protein>
<name>A0A8S1QBR4_PARPR</name>
<sequence>MKSNQEFEQEVEILIKESVSKNQSYIKDEGETKEKTLKKQFFNNRNKIDINEAWREIEKLFENFSIQDKKLIEKPIMKEEQKIIEQIDVLQTPQPKIHSPSIQTTKTKELLEEKDKDRNKRTVTRKLKFNLD</sequence>
<dbReference type="EMBL" id="CAJJDM010000157">
    <property type="protein sequence ID" value="CAD8112605.1"/>
    <property type="molecule type" value="Genomic_DNA"/>
</dbReference>
<proteinExistence type="predicted"/>
<comment type="caution">
    <text evidence="2">The sequence shown here is derived from an EMBL/GenBank/DDBJ whole genome shotgun (WGS) entry which is preliminary data.</text>
</comment>